<evidence type="ECO:0000313" key="2">
    <source>
        <dbReference type="EMBL" id="MBB5076374.1"/>
    </source>
</evidence>
<dbReference type="EMBL" id="JACHIN010000002">
    <property type="protein sequence ID" value="MBB5076374.1"/>
    <property type="molecule type" value="Genomic_DNA"/>
</dbReference>
<keyword evidence="1" id="KW-0175">Coiled coil</keyword>
<comment type="caution">
    <text evidence="2">The sequence shown here is derived from an EMBL/GenBank/DDBJ whole genome shotgun (WGS) entry which is preliminary data.</text>
</comment>
<dbReference type="RefSeq" id="WP_184959808.1">
    <property type="nucleotide sequence ID" value="NZ_JACHIN010000002.1"/>
</dbReference>
<proteinExistence type="predicted"/>
<evidence type="ECO:0000256" key="1">
    <source>
        <dbReference type="SAM" id="Coils"/>
    </source>
</evidence>
<protein>
    <submittedName>
        <fullName evidence="2">Uncharacterized protein</fullName>
    </submittedName>
</protein>
<dbReference type="AlphaFoldDB" id="A0A7W8EE99"/>
<dbReference type="Proteomes" id="UP000568380">
    <property type="component" value="Unassembled WGS sequence"/>
</dbReference>
<organism evidence="2 3">
    <name type="scientific">Nonomuraea endophytica</name>
    <dbReference type="NCBI Taxonomy" id="714136"/>
    <lineage>
        <taxon>Bacteria</taxon>
        <taxon>Bacillati</taxon>
        <taxon>Actinomycetota</taxon>
        <taxon>Actinomycetes</taxon>
        <taxon>Streptosporangiales</taxon>
        <taxon>Streptosporangiaceae</taxon>
        <taxon>Nonomuraea</taxon>
    </lineage>
</organism>
<name>A0A7W8EE99_9ACTN</name>
<feature type="coiled-coil region" evidence="1">
    <location>
        <begin position="24"/>
        <end position="80"/>
    </location>
</feature>
<sequence>MTEPMAALLQQQLSKGDPQLAQLAQFLTRREEQLTRELADEEAERALALSREASSLRRLMDEMSARVDTLQHRLDELAGALGACPGCWGTDPDCRYCRGHGRPGQLPPDKVAFDQLVLPAVRTHTVLSRRSHPRQTGSET</sequence>
<accession>A0A7W8EE99</accession>
<reference evidence="2 3" key="1">
    <citation type="submission" date="2020-08" db="EMBL/GenBank/DDBJ databases">
        <title>Genomic Encyclopedia of Type Strains, Phase IV (KMG-IV): sequencing the most valuable type-strain genomes for metagenomic binning, comparative biology and taxonomic classification.</title>
        <authorList>
            <person name="Goeker M."/>
        </authorList>
    </citation>
    <scope>NUCLEOTIDE SEQUENCE [LARGE SCALE GENOMIC DNA]</scope>
    <source>
        <strain evidence="2 3">DSM 45385</strain>
    </source>
</reference>
<evidence type="ECO:0000313" key="3">
    <source>
        <dbReference type="Proteomes" id="UP000568380"/>
    </source>
</evidence>
<gene>
    <name evidence="2" type="ORF">HNR40_001838</name>
</gene>
<keyword evidence="3" id="KW-1185">Reference proteome</keyword>